<dbReference type="Gene3D" id="2.10.25.10">
    <property type="entry name" value="Laminin"/>
    <property type="match status" value="1"/>
</dbReference>
<dbReference type="InterPro" id="IPR042635">
    <property type="entry name" value="MEGF10/SREC1/2-like"/>
</dbReference>
<feature type="disulfide bond" evidence="2">
    <location>
        <begin position="119"/>
        <end position="128"/>
    </location>
</feature>
<dbReference type="EMBL" id="JAMRDG010000002">
    <property type="protein sequence ID" value="KAJ3691324.1"/>
    <property type="molecule type" value="Genomic_DNA"/>
</dbReference>
<dbReference type="InterPro" id="IPR002049">
    <property type="entry name" value="LE_dom"/>
</dbReference>
<reference evidence="4 5" key="1">
    <citation type="journal article" date="2022" name="Cell">
        <title>Repeat-based holocentromeres influence genome architecture and karyotype evolution.</title>
        <authorList>
            <person name="Hofstatter P.G."/>
            <person name="Thangavel G."/>
            <person name="Lux T."/>
            <person name="Neumann P."/>
            <person name="Vondrak T."/>
            <person name="Novak P."/>
            <person name="Zhang M."/>
            <person name="Costa L."/>
            <person name="Castellani M."/>
            <person name="Scott A."/>
            <person name="Toegelov H."/>
            <person name="Fuchs J."/>
            <person name="Mata-Sucre Y."/>
            <person name="Dias Y."/>
            <person name="Vanzela A.L.L."/>
            <person name="Huettel B."/>
            <person name="Almeida C.C.S."/>
            <person name="Simkova H."/>
            <person name="Souza G."/>
            <person name="Pedrosa-Harand A."/>
            <person name="Macas J."/>
            <person name="Mayer K.F.X."/>
            <person name="Houben A."/>
            <person name="Marques A."/>
        </authorList>
    </citation>
    <scope>NUCLEOTIDE SEQUENCE [LARGE SCALE GENOMIC DNA]</scope>
    <source>
        <strain evidence="4">RhyTen1mFocal</strain>
    </source>
</reference>
<dbReference type="Gene3D" id="2.60.120.260">
    <property type="entry name" value="Galactose-binding domain-like"/>
    <property type="match status" value="1"/>
</dbReference>
<feature type="disulfide bond" evidence="2">
    <location>
        <begin position="100"/>
        <end position="110"/>
    </location>
</feature>
<sequence length="417" mass="46327">MRMHLAFWRCCNFSISVGCSNPSPSHAFISFSFRLFPAIQSMDDDLLVGLDLNDQFPPNLNGSVTYRGAPWKPDIGRWLASCGSSSFPVEVVEVLGGKNCDNNCSGQGVCNQDLGQCRCFHGYAGKACEVALQLECNQPATKDQPFGEWVISICPGQCDKTRAMCFCGEGTKYPNRPLAESCGFQTISPAKTRDPKDTDWTKVDFGNIFSTNASKPGWYNVDPHDAYASDFNIKESCDCPYDGTWGLLCEIPTMCSCLNQCSGHGHCHGGFCQCDSGYYGIDCSIPTAASYLHKEPTWLRPSIMELPNTSSPNVKMVVKKKCPLIYVYDLPPEFNNHLLEGQHDRMKCVNRIYSGDNRTYCTKQLYGAQMALYENILASPHRTLNGEEADFFYVPVLDSCIITRADDAPHFSNKMTD</sequence>
<dbReference type="Proteomes" id="UP001210211">
    <property type="component" value="Unassembled WGS sequence"/>
</dbReference>
<dbReference type="CDD" id="cd00055">
    <property type="entry name" value="EGF_Lam"/>
    <property type="match status" value="1"/>
</dbReference>
<accession>A0AAD6ENV4</accession>
<dbReference type="SMART" id="SM00181">
    <property type="entry name" value="EGF"/>
    <property type="match status" value="3"/>
</dbReference>
<evidence type="ECO:0000313" key="4">
    <source>
        <dbReference type="EMBL" id="KAJ3691324.1"/>
    </source>
</evidence>
<proteinExistence type="predicted"/>
<dbReference type="InterPro" id="IPR000742">
    <property type="entry name" value="EGF"/>
</dbReference>
<gene>
    <name evidence="4" type="ORF">LUZ61_020488</name>
</gene>
<dbReference type="Pfam" id="PF23106">
    <property type="entry name" value="EGF_Teneurin"/>
    <property type="match status" value="2"/>
</dbReference>
<keyword evidence="2" id="KW-1015">Disulfide bond</keyword>
<organism evidence="4 5">
    <name type="scientific">Rhynchospora tenuis</name>
    <dbReference type="NCBI Taxonomy" id="198213"/>
    <lineage>
        <taxon>Eukaryota</taxon>
        <taxon>Viridiplantae</taxon>
        <taxon>Streptophyta</taxon>
        <taxon>Embryophyta</taxon>
        <taxon>Tracheophyta</taxon>
        <taxon>Spermatophyta</taxon>
        <taxon>Magnoliopsida</taxon>
        <taxon>Liliopsida</taxon>
        <taxon>Poales</taxon>
        <taxon>Cyperaceae</taxon>
        <taxon>Cyperoideae</taxon>
        <taxon>Rhynchosporeae</taxon>
        <taxon>Rhynchospora</taxon>
    </lineage>
</organism>
<protein>
    <recommendedName>
        <fullName evidence="3">EGF-like domain-containing protein</fullName>
    </recommendedName>
</protein>
<dbReference type="PROSITE" id="PS50026">
    <property type="entry name" value="EGF_3"/>
    <property type="match status" value="1"/>
</dbReference>
<feature type="domain" description="EGF-like" evidence="3">
    <location>
        <begin position="96"/>
        <end position="129"/>
    </location>
</feature>
<evidence type="ECO:0000256" key="2">
    <source>
        <dbReference type="PROSITE-ProRule" id="PRU00076"/>
    </source>
</evidence>
<dbReference type="PROSITE" id="PS00022">
    <property type="entry name" value="EGF_1"/>
    <property type="match status" value="1"/>
</dbReference>
<evidence type="ECO:0000256" key="1">
    <source>
        <dbReference type="ARBA" id="ARBA00022536"/>
    </source>
</evidence>
<evidence type="ECO:0000313" key="5">
    <source>
        <dbReference type="Proteomes" id="UP001210211"/>
    </source>
</evidence>
<dbReference type="PROSITE" id="PS01186">
    <property type="entry name" value="EGF_2"/>
    <property type="match status" value="1"/>
</dbReference>
<name>A0AAD6ENV4_9POAL</name>
<comment type="caution">
    <text evidence="4">The sequence shown here is derived from an EMBL/GenBank/DDBJ whole genome shotgun (WGS) entry which is preliminary data.</text>
</comment>
<keyword evidence="1 2" id="KW-0245">EGF-like domain</keyword>
<keyword evidence="5" id="KW-1185">Reference proteome</keyword>
<dbReference type="FunFam" id="2.10.25.10:FF:000026">
    <property type="entry name" value="Teneurin transmembrane protein 2"/>
    <property type="match status" value="1"/>
</dbReference>
<comment type="caution">
    <text evidence="2">Lacks conserved residue(s) required for the propagation of feature annotation.</text>
</comment>
<dbReference type="Pfam" id="PF03016">
    <property type="entry name" value="Exostosin_GT47"/>
    <property type="match status" value="1"/>
</dbReference>
<evidence type="ECO:0000259" key="3">
    <source>
        <dbReference type="PROSITE" id="PS50026"/>
    </source>
</evidence>
<dbReference type="PANTHER" id="PTHR24043">
    <property type="entry name" value="SCAVENGER RECEPTOR CLASS F"/>
    <property type="match status" value="1"/>
</dbReference>
<dbReference type="InterPro" id="IPR040911">
    <property type="entry name" value="Exostosin_GT47"/>
</dbReference>
<dbReference type="AlphaFoldDB" id="A0AAD6ENV4"/>
<dbReference type="GO" id="GO:0005044">
    <property type="term" value="F:scavenger receptor activity"/>
    <property type="evidence" value="ECO:0007669"/>
    <property type="project" value="InterPro"/>
</dbReference>